<name>C6TGR2_SOYBN</name>
<reference evidence="2" key="1">
    <citation type="submission" date="2009-08" db="EMBL/GenBank/DDBJ databases">
        <authorList>
            <person name="Cheung F."/>
            <person name="Xiao Y."/>
            <person name="Chan A."/>
            <person name="Moskal W."/>
            <person name="Town C.D."/>
        </authorList>
    </citation>
    <scope>NUCLEOTIDE SEQUENCE</scope>
</reference>
<dbReference type="AlphaFoldDB" id="C6TGR2"/>
<sequence length="38" mass="4095">MYFSTSQKMHIAQSSPSPEVFNAPIGTIGLVNKKTGLN</sequence>
<evidence type="ECO:0000313" key="2">
    <source>
        <dbReference type="EMBL" id="ACU21014.1"/>
    </source>
</evidence>
<evidence type="ECO:0000256" key="1">
    <source>
        <dbReference type="SAM" id="MobiDB-lite"/>
    </source>
</evidence>
<dbReference type="EMBL" id="BT096815">
    <property type="protein sequence ID" value="ACU21014.1"/>
    <property type="molecule type" value="mRNA"/>
</dbReference>
<protein>
    <submittedName>
        <fullName evidence="2">Uncharacterized protein</fullName>
    </submittedName>
</protein>
<feature type="compositionally biased region" description="Polar residues" evidence="1">
    <location>
        <begin position="1"/>
        <end position="17"/>
    </location>
</feature>
<feature type="region of interest" description="Disordered" evidence="1">
    <location>
        <begin position="1"/>
        <end position="20"/>
    </location>
</feature>
<accession>C6TGR2</accession>
<proteinExistence type="evidence at transcript level"/>
<organism evidence="2">
    <name type="scientific">Glycine max</name>
    <name type="common">Soybean</name>
    <name type="synonym">Glycine hispida</name>
    <dbReference type="NCBI Taxonomy" id="3847"/>
    <lineage>
        <taxon>Eukaryota</taxon>
        <taxon>Viridiplantae</taxon>
        <taxon>Streptophyta</taxon>
        <taxon>Embryophyta</taxon>
        <taxon>Tracheophyta</taxon>
        <taxon>Spermatophyta</taxon>
        <taxon>Magnoliopsida</taxon>
        <taxon>eudicotyledons</taxon>
        <taxon>Gunneridae</taxon>
        <taxon>Pentapetalae</taxon>
        <taxon>rosids</taxon>
        <taxon>fabids</taxon>
        <taxon>Fabales</taxon>
        <taxon>Fabaceae</taxon>
        <taxon>Papilionoideae</taxon>
        <taxon>50 kb inversion clade</taxon>
        <taxon>NPAAA clade</taxon>
        <taxon>indigoferoid/millettioid clade</taxon>
        <taxon>Phaseoleae</taxon>
        <taxon>Glycine</taxon>
        <taxon>Glycine subgen. Soja</taxon>
    </lineage>
</organism>